<sequence>MFGNFTGQKIYLFTFICLLNNYQILIVKELGNNPKVYIWDGQEPNPQMGHLAWADAFVVTTDSVNMISEACSTGKPVYVMEAERCRWKLTEFHKSLRERVVLK</sequence>
<dbReference type="InterPro" id="IPR009367">
    <property type="entry name" value="Elm1-like"/>
</dbReference>
<accession>A0A445KYW2</accession>
<dbReference type="Proteomes" id="UP000289340">
    <property type="component" value="Chromosome 4"/>
</dbReference>
<dbReference type="PANTHER" id="PTHR33986:SF2">
    <property type="entry name" value="MITOCHONDRIAL FISSION PROTEIN ELM1"/>
    <property type="match status" value="1"/>
</dbReference>
<dbReference type="PANTHER" id="PTHR33986">
    <property type="entry name" value="OS02G0535700 PROTEIN"/>
    <property type="match status" value="1"/>
</dbReference>
<dbReference type="AlphaFoldDB" id="A0A445KYW2"/>
<dbReference type="GO" id="GO:0000266">
    <property type="term" value="P:mitochondrial fission"/>
    <property type="evidence" value="ECO:0007669"/>
    <property type="project" value="TreeGrafter"/>
</dbReference>
<keyword evidence="2" id="KW-1185">Reference proteome</keyword>
<dbReference type="EMBL" id="QZWG01000004">
    <property type="protein sequence ID" value="RZC16137.1"/>
    <property type="molecule type" value="Genomic_DNA"/>
</dbReference>
<reference evidence="1 2" key="1">
    <citation type="submission" date="2018-09" db="EMBL/GenBank/DDBJ databases">
        <title>A high-quality reference genome of wild soybean provides a powerful tool to mine soybean genomes.</title>
        <authorList>
            <person name="Xie M."/>
            <person name="Chung C.Y.L."/>
            <person name="Li M.-W."/>
            <person name="Wong F.-L."/>
            <person name="Chan T.-F."/>
            <person name="Lam H.-M."/>
        </authorList>
    </citation>
    <scope>NUCLEOTIDE SEQUENCE [LARGE SCALE GENOMIC DNA]</scope>
    <source>
        <strain evidence="2">cv. W05</strain>
        <tissue evidence="1">Hypocotyl of etiolated seedlings</tissue>
    </source>
</reference>
<evidence type="ECO:0000313" key="1">
    <source>
        <dbReference type="EMBL" id="RZC16137.1"/>
    </source>
</evidence>
<dbReference type="Pfam" id="PF06258">
    <property type="entry name" value="Mito_fiss_Elm1"/>
    <property type="match status" value="1"/>
</dbReference>
<name>A0A445KYW2_GLYSO</name>
<protein>
    <submittedName>
        <fullName evidence="1">Mitochondrial fission protein ELM1</fullName>
    </submittedName>
</protein>
<dbReference type="SUPFAM" id="SSF53756">
    <property type="entry name" value="UDP-Glycosyltransferase/glycogen phosphorylase"/>
    <property type="match status" value="1"/>
</dbReference>
<comment type="caution">
    <text evidence="1">The sequence shown here is derived from an EMBL/GenBank/DDBJ whole genome shotgun (WGS) entry which is preliminary data.</text>
</comment>
<gene>
    <name evidence="1" type="ORF">D0Y65_009423</name>
</gene>
<dbReference type="GO" id="GO:0005741">
    <property type="term" value="C:mitochondrial outer membrane"/>
    <property type="evidence" value="ECO:0007669"/>
    <property type="project" value="TreeGrafter"/>
</dbReference>
<proteinExistence type="predicted"/>
<evidence type="ECO:0000313" key="2">
    <source>
        <dbReference type="Proteomes" id="UP000289340"/>
    </source>
</evidence>
<organism evidence="1 2">
    <name type="scientific">Glycine soja</name>
    <name type="common">Wild soybean</name>
    <dbReference type="NCBI Taxonomy" id="3848"/>
    <lineage>
        <taxon>Eukaryota</taxon>
        <taxon>Viridiplantae</taxon>
        <taxon>Streptophyta</taxon>
        <taxon>Embryophyta</taxon>
        <taxon>Tracheophyta</taxon>
        <taxon>Spermatophyta</taxon>
        <taxon>Magnoliopsida</taxon>
        <taxon>eudicotyledons</taxon>
        <taxon>Gunneridae</taxon>
        <taxon>Pentapetalae</taxon>
        <taxon>rosids</taxon>
        <taxon>fabids</taxon>
        <taxon>Fabales</taxon>
        <taxon>Fabaceae</taxon>
        <taxon>Papilionoideae</taxon>
        <taxon>50 kb inversion clade</taxon>
        <taxon>NPAAA clade</taxon>
        <taxon>indigoferoid/millettioid clade</taxon>
        <taxon>Phaseoleae</taxon>
        <taxon>Glycine</taxon>
        <taxon>Glycine subgen. Soja</taxon>
    </lineage>
</organism>